<dbReference type="OrthoDB" id="9786424at2"/>
<dbReference type="AlphaFoldDB" id="A0A1V9FCG3"/>
<name>A0A1V9FCG3_9BACT</name>
<dbReference type="GO" id="GO:0005829">
    <property type="term" value="C:cytosol"/>
    <property type="evidence" value="ECO:0007669"/>
    <property type="project" value="TreeGrafter"/>
</dbReference>
<dbReference type="Gene3D" id="1.10.472.150">
    <property type="entry name" value="Glucose-regulated metallo-peptidase M90, N-terminal domain"/>
    <property type="match status" value="1"/>
</dbReference>
<reference evidence="2" key="1">
    <citation type="submission" date="2016-04" db="EMBL/GenBank/DDBJ databases">
        <authorList>
            <person name="Chen L."/>
            <person name="Zhuang W."/>
            <person name="Wang G."/>
        </authorList>
    </citation>
    <scope>NUCLEOTIDE SEQUENCE [LARGE SCALE GENOMIC DNA]</scope>
    <source>
        <strain evidence="2">17621</strain>
    </source>
</reference>
<protein>
    <recommendedName>
        <fullName evidence="3">DgsA anti-repressor MtfA</fullName>
    </recommendedName>
</protein>
<dbReference type="Pfam" id="PF06167">
    <property type="entry name" value="Peptidase_M90"/>
    <property type="match status" value="1"/>
</dbReference>
<dbReference type="EMBL" id="LVXG01000002">
    <property type="protein sequence ID" value="OQP55981.1"/>
    <property type="molecule type" value="Genomic_DNA"/>
</dbReference>
<sequence>MTSGIIFLLIVVVAGGLSFAHYLRNRHLAQKVKEQYVNKHIEYDVILQRYIPYYRNLNETLRERFLKRAIIFKATKHFEFVEMEEEEHMSILISAAAVQLTFGLQHFLMDHFNKIYVMKRSYHYGLFNVPFQGHVSEDGIYLSWNNFLNSFANYSDGDNVGLHEMAHALAYVNFPEHEHAGEDEGFQYRWFKMFTATGREVFNRMQAGEMNLLGSYAATNYQEFWAVCVENFFERPSSFKIQLPELYDAICKLLNQDMLKPGIFLEPVNDDYSQY</sequence>
<dbReference type="PANTHER" id="PTHR30164">
    <property type="entry name" value="MTFA PEPTIDASE"/>
    <property type="match status" value="1"/>
</dbReference>
<dbReference type="GO" id="GO:0004177">
    <property type="term" value="F:aminopeptidase activity"/>
    <property type="evidence" value="ECO:0007669"/>
    <property type="project" value="TreeGrafter"/>
</dbReference>
<gene>
    <name evidence="1" type="ORF">A4H97_20555</name>
</gene>
<dbReference type="Proteomes" id="UP000192610">
    <property type="component" value="Unassembled WGS sequence"/>
</dbReference>
<accession>A0A1V9FCG3</accession>
<dbReference type="InterPro" id="IPR024079">
    <property type="entry name" value="MetalloPept_cat_dom_sf"/>
</dbReference>
<dbReference type="SUPFAM" id="SSF55486">
    <property type="entry name" value="Metalloproteases ('zincins'), catalytic domain"/>
    <property type="match status" value="1"/>
</dbReference>
<keyword evidence="2" id="KW-1185">Reference proteome</keyword>
<dbReference type="RefSeq" id="WP_081197187.1">
    <property type="nucleotide sequence ID" value="NZ_FOCZ01000010.1"/>
</dbReference>
<dbReference type="GO" id="GO:0008237">
    <property type="term" value="F:metallopeptidase activity"/>
    <property type="evidence" value="ECO:0007669"/>
    <property type="project" value="InterPro"/>
</dbReference>
<evidence type="ECO:0008006" key="3">
    <source>
        <dbReference type="Google" id="ProtNLM"/>
    </source>
</evidence>
<organism evidence="1 2">
    <name type="scientific">Niastella yeongjuensis</name>
    <dbReference type="NCBI Taxonomy" id="354355"/>
    <lineage>
        <taxon>Bacteria</taxon>
        <taxon>Pseudomonadati</taxon>
        <taxon>Bacteroidota</taxon>
        <taxon>Chitinophagia</taxon>
        <taxon>Chitinophagales</taxon>
        <taxon>Chitinophagaceae</taxon>
        <taxon>Niastella</taxon>
    </lineage>
</organism>
<dbReference type="CDD" id="cd20170">
    <property type="entry name" value="Peptidase_M90-like"/>
    <property type="match status" value="1"/>
</dbReference>
<proteinExistence type="predicted"/>
<dbReference type="InterPro" id="IPR042252">
    <property type="entry name" value="MtfA_N"/>
</dbReference>
<evidence type="ECO:0000313" key="1">
    <source>
        <dbReference type="EMBL" id="OQP55981.1"/>
    </source>
</evidence>
<evidence type="ECO:0000313" key="2">
    <source>
        <dbReference type="Proteomes" id="UP000192610"/>
    </source>
</evidence>
<comment type="caution">
    <text evidence="1">The sequence shown here is derived from an EMBL/GenBank/DDBJ whole genome shotgun (WGS) entry which is preliminary data.</text>
</comment>
<dbReference type="STRING" id="354355.SAMN05660816_04965"/>
<dbReference type="InterPro" id="IPR010384">
    <property type="entry name" value="MtfA_fam"/>
</dbReference>
<dbReference type="PANTHER" id="PTHR30164:SF2">
    <property type="entry name" value="PROTEIN MTFA"/>
    <property type="match status" value="1"/>
</dbReference>
<dbReference type="Gene3D" id="3.40.390.10">
    <property type="entry name" value="Collagenase (Catalytic Domain)"/>
    <property type="match status" value="1"/>
</dbReference>